<gene>
    <name evidence="3" type="ORF">H8689_08775</name>
</gene>
<dbReference type="Proteomes" id="UP000601522">
    <property type="component" value="Unassembled WGS sequence"/>
</dbReference>
<accession>A0A926F3G3</accession>
<comment type="caution">
    <text evidence="3">The sequence shown here is derived from an EMBL/GenBank/DDBJ whole genome shotgun (WGS) entry which is preliminary data.</text>
</comment>
<organism evidence="3 4">
    <name type="scientific">Wansuia hejianensis</name>
    <dbReference type="NCBI Taxonomy" id="2763667"/>
    <lineage>
        <taxon>Bacteria</taxon>
        <taxon>Bacillati</taxon>
        <taxon>Bacillota</taxon>
        <taxon>Clostridia</taxon>
        <taxon>Lachnospirales</taxon>
        <taxon>Lachnospiraceae</taxon>
        <taxon>Wansuia</taxon>
    </lineage>
</organism>
<keyword evidence="4" id="KW-1185">Reference proteome</keyword>
<dbReference type="RefSeq" id="WP_249324066.1">
    <property type="nucleotide sequence ID" value="NZ_JACRTK010000003.1"/>
</dbReference>
<dbReference type="EMBL" id="JACRTK010000003">
    <property type="protein sequence ID" value="MBC8591204.1"/>
    <property type="molecule type" value="Genomic_DNA"/>
</dbReference>
<protein>
    <submittedName>
        <fullName evidence="3">Uncharacterized protein</fullName>
    </submittedName>
</protein>
<evidence type="ECO:0000313" key="3">
    <source>
        <dbReference type="EMBL" id="MBC8591204.1"/>
    </source>
</evidence>
<name>A0A926F3G3_9FIRM</name>
<feature type="compositionally biased region" description="Basic and acidic residues" evidence="1">
    <location>
        <begin position="37"/>
        <end position="48"/>
    </location>
</feature>
<sequence length="375" mass="40857">MKRLLSLLLVLVLVTTVVVGCTKPADDNKGETNTPVEKPEDNNDKNDDTAEAGEIVKLGLGQNMSIASSKDAEDDKNATGQANVTMAAVGFDKDGKVVSVTIDTVQPKVEVDKDGKIASDINEEVKTKKVLKDEYGMKDVSAKIGIGKEWYEQMEAFEEWMIGKTADEIKNLKVKERDESHKNVPDVEELTSSVTITVESYIAAVVEAWENAVEVENATKVGLGSMTTVAKSKDAADDEPATVQADTTMSATAFDKDGKVAGTIVDVAQIKIEIKDGKIASDVAAELKTKHELKDEYGMKDVSAKIGIGKEWYEQMNAFQDWMKGKTVDEITGLKVKERDESHKSVPDVEELTSSVTITVESYQEVVKRASELAK</sequence>
<dbReference type="AlphaFoldDB" id="A0A926F3G3"/>
<proteinExistence type="predicted"/>
<evidence type="ECO:0000256" key="2">
    <source>
        <dbReference type="SAM" id="SignalP"/>
    </source>
</evidence>
<dbReference type="PROSITE" id="PS51257">
    <property type="entry name" value="PROKAR_LIPOPROTEIN"/>
    <property type="match status" value="1"/>
</dbReference>
<keyword evidence="2" id="KW-0732">Signal</keyword>
<evidence type="ECO:0000256" key="1">
    <source>
        <dbReference type="SAM" id="MobiDB-lite"/>
    </source>
</evidence>
<evidence type="ECO:0000313" key="4">
    <source>
        <dbReference type="Proteomes" id="UP000601522"/>
    </source>
</evidence>
<dbReference type="Gene3D" id="3.90.1010.20">
    <property type="match status" value="2"/>
</dbReference>
<feature type="chain" id="PRO_5038984709" evidence="2">
    <location>
        <begin position="21"/>
        <end position="375"/>
    </location>
</feature>
<feature type="signal peptide" evidence="2">
    <location>
        <begin position="1"/>
        <end position="20"/>
    </location>
</feature>
<feature type="region of interest" description="Disordered" evidence="1">
    <location>
        <begin position="23"/>
        <end position="49"/>
    </location>
</feature>
<reference evidence="3 4" key="1">
    <citation type="submission" date="2020-08" db="EMBL/GenBank/DDBJ databases">
        <title>Genome public.</title>
        <authorList>
            <person name="Liu C."/>
            <person name="Sun Q."/>
        </authorList>
    </citation>
    <scope>NUCLEOTIDE SEQUENCE [LARGE SCALE GENOMIC DNA]</scope>
    <source>
        <strain evidence="3 4">NSJ-26</strain>
    </source>
</reference>